<protein>
    <submittedName>
        <fullName evidence="1">Addiction module antidote protein</fullName>
    </submittedName>
</protein>
<evidence type="ECO:0000313" key="1">
    <source>
        <dbReference type="EMBL" id="NOE20496.1"/>
    </source>
</evidence>
<dbReference type="RefSeq" id="WP_152460667.1">
    <property type="nucleotide sequence ID" value="NZ_WVRA01000010.1"/>
</dbReference>
<evidence type="ECO:0000313" key="2">
    <source>
        <dbReference type="Proteomes" id="UP000597886"/>
    </source>
</evidence>
<dbReference type="GO" id="GO:0003677">
    <property type="term" value="F:DNA binding"/>
    <property type="evidence" value="ECO:0007669"/>
    <property type="project" value="InterPro"/>
</dbReference>
<sequence>MGVKTTKFEAADYLDSPEAIQAYLEAAFETSDTALIASALGDVAKAKGMSSVADKSGLSRESLYRALSENGNPEFGTVLKVLSAVGVTLTPKMHVN</sequence>
<reference evidence="1" key="1">
    <citation type="submission" date="2019-12" db="EMBL/GenBank/DDBJ databases">
        <title>Ruegeria JWLKs population differentiation of coral mucus and skeleton niches.</title>
        <authorList>
            <person name="Luo D."/>
        </authorList>
    </citation>
    <scope>NUCLEOTIDE SEQUENCE</scope>
    <source>
        <strain evidence="1">HKCCD6181</strain>
    </source>
</reference>
<dbReference type="AlphaFoldDB" id="A0AA90Z576"/>
<organism evidence="1 2">
    <name type="scientific">Ruegeria atlantica</name>
    <dbReference type="NCBI Taxonomy" id="81569"/>
    <lineage>
        <taxon>Bacteria</taxon>
        <taxon>Pseudomonadati</taxon>
        <taxon>Pseudomonadota</taxon>
        <taxon>Alphaproteobacteria</taxon>
        <taxon>Rhodobacterales</taxon>
        <taxon>Roseobacteraceae</taxon>
        <taxon>Ruegeria</taxon>
    </lineage>
</organism>
<name>A0AA90Z576_9RHOB</name>
<dbReference type="Pfam" id="PF21716">
    <property type="entry name" value="dnstrm_HI1420"/>
    <property type="match status" value="1"/>
</dbReference>
<accession>A0AA90Z576</accession>
<dbReference type="InterPro" id="IPR001387">
    <property type="entry name" value="Cro/C1-type_HTH"/>
</dbReference>
<dbReference type="EMBL" id="WVRA01000010">
    <property type="protein sequence ID" value="NOE20496.1"/>
    <property type="molecule type" value="Genomic_DNA"/>
</dbReference>
<dbReference type="SUPFAM" id="SSF47413">
    <property type="entry name" value="lambda repressor-like DNA-binding domains"/>
    <property type="match status" value="1"/>
</dbReference>
<gene>
    <name evidence="1" type="ORF">GS634_20410</name>
</gene>
<dbReference type="InterPro" id="IPR010982">
    <property type="entry name" value="Lambda_DNA-bd_dom_sf"/>
</dbReference>
<dbReference type="NCBIfam" id="TIGR02684">
    <property type="entry name" value="dnstrm_HI1420"/>
    <property type="match status" value="1"/>
</dbReference>
<dbReference type="PANTHER" id="PTHR40275">
    <property type="entry name" value="SSL7038 PROTEIN"/>
    <property type="match status" value="1"/>
</dbReference>
<dbReference type="CDD" id="cd00093">
    <property type="entry name" value="HTH_XRE"/>
    <property type="match status" value="1"/>
</dbReference>
<dbReference type="InterPro" id="IPR014057">
    <property type="entry name" value="HI1420"/>
</dbReference>
<dbReference type="PANTHER" id="PTHR40275:SF1">
    <property type="entry name" value="SSL7038 PROTEIN"/>
    <property type="match status" value="1"/>
</dbReference>
<dbReference type="Proteomes" id="UP000597886">
    <property type="component" value="Unassembled WGS sequence"/>
</dbReference>
<proteinExistence type="predicted"/>
<comment type="caution">
    <text evidence="1">The sequence shown here is derived from an EMBL/GenBank/DDBJ whole genome shotgun (WGS) entry which is preliminary data.</text>
</comment>